<evidence type="ECO:0000313" key="2">
    <source>
        <dbReference type="EMBL" id="MBB6166042.1"/>
    </source>
</evidence>
<dbReference type="InterPro" id="IPR013108">
    <property type="entry name" value="Amidohydro_3"/>
</dbReference>
<dbReference type="AlphaFoldDB" id="A0A7W9YCT1"/>
<dbReference type="Gene3D" id="2.30.40.10">
    <property type="entry name" value="Urease, subunit C, domain 1"/>
    <property type="match status" value="1"/>
</dbReference>
<dbReference type="Proteomes" id="UP000547879">
    <property type="component" value="Unassembled WGS sequence"/>
</dbReference>
<dbReference type="CDD" id="cd01300">
    <property type="entry name" value="YtcJ_like"/>
    <property type="match status" value="1"/>
</dbReference>
<comment type="caution">
    <text evidence="2">The sequence shown here is derived from an EMBL/GenBank/DDBJ whole genome shotgun (WGS) entry which is preliminary data.</text>
</comment>
<dbReference type="GO" id="GO:0016810">
    <property type="term" value="F:hydrolase activity, acting on carbon-nitrogen (but not peptide) bonds"/>
    <property type="evidence" value="ECO:0007669"/>
    <property type="project" value="InterPro"/>
</dbReference>
<dbReference type="Pfam" id="PF07969">
    <property type="entry name" value="Amidohydro_3"/>
    <property type="match status" value="1"/>
</dbReference>
<dbReference type="InterPro" id="IPR011059">
    <property type="entry name" value="Metal-dep_hydrolase_composite"/>
</dbReference>
<dbReference type="PANTHER" id="PTHR22642">
    <property type="entry name" value="IMIDAZOLONEPROPIONASE"/>
    <property type="match status" value="1"/>
</dbReference>
<dbReference type="PANTHER" id="PTHR22642:SF2">
    <property type="entry name" value="PROTEIN LONG AFTER FAR-RED 3"/>
    <property type="match status" value="1"/>
</dbReference>
<dbReference type="SUPFAM" id="SSF51338">
    <property type="entry name" value="Composite domain of metallo-dependent hydrolases"/>
    <property type="match status" value="1"/>
</dbReference>
<name>A0A7W9YCT1_9HYPH</name>
<feature type="domain" description="Amidohydrolase 3" evidence="1">
    <location>
        <begin position="52"/>
        <end position="554"/>
    </location>
</feature>
<evidence type="ECO:0000313" key="3">
    <source>
        <dbReference type="Proteomes" id="UP000547879"/>
    </source>
</evidence>
<organism evidence="2 3">
    <name type="scientific">Rhizobium wenxiniae</name>
    <dbReference type="NCBI Taxonomy" id="1737357"/>
    <lineage>
        <taxon>Bacteria</taxon>
        <taxon>Pseudomonadati</taxon>
        <taxon>Pseudomonadota</taxon>
        <taxon>Alphaproteobacteria</taxon>
        <taxon>Hyphomicrobiales</taxon>
        <taxon>Rhizobiaceae</taxon>
        <taxon>Rhizobium/Agrobacterium group</taxon>
        <taxon>Rhizobium</taxon>
    </lineage>
</organism>
<dbReference type="EMBL" id="JACHEG010000014">
    <property type="protein sequence ID" value="MBB6166042.1"/>
    <property type="molecule type" value="Genomic_DNA"/>
</dbReference>
<dbReference type="Gene3D" id="3.20.20.140">
    <property type="entry name" value="Metal-dependent hydrolases"/>
    <property type="match status" value="1"/>
</dbReference>
<dbReference type="InterPro" id="IPR032466">
    <property type="entry name" value="Metal_Hydrolase"/>
</dbReference>
<evidence type="ECO:0000259" key="1">
    <source>
        <dbReference type="Pfam" id="PF07969"/>
    </source>
</evidence>
<reference evidence="2 3" key="1">
    <citation type="submission" date="2020-08" db="EMBL/GenBank/DDBJ databases">
        <title>Genomic Encyclopedia of Type Strains, Phase IV (KMG-IV): sequencing the most valuable type-strain genomes for metagenomic binning, comparative biology and taxonomic classification.</title>
        <authorList>
            <person name="Goeker M."/>
        </authorList>
    </citation>
    <scope>NUCLEOTIDE SEQUENCE [LARGE SCALE GENOMIC DNA]</scope>
    <source>
        <strain evidence="2 3">DSM 100734</strain>
    </source>
</reference>
<dbReference type="RefSeq" id="WP_183997834.1">
    <property type="nucleotide sequence ID" value="NZ_BMHW01000016.1"/>
</dbReference>
<dbReference type="InterPro" id="IPR033932">
    <property type="entry name" value="YtcJ-like"/>
</dbReference>
<proteinExistence type="predicted"/>
<accession>A0A7W9YCT1</accession>
<sequence length="559" mass="61152">MQTFADIIILNARVLTMDETVPKAEAVAISGNKLVAVGASSEIKALKGPATRVIDAAGSTVLPGFNEAHMHIFMGSVGLRQLSLYKVKGFDELKAKVEDYAARNPNLKLLLARSADYTILSEAERTTRHDLDRVISDRPFAMIAPDHHTAWANTKALEIAGLLHGKQVGVGNEVVMGEDGLASGELREADAMQPVFDLSETGGREGLGIGTGGEPESVTPDERAIDLDIIRDGLAYCASLGITSIQNMDGNLYQLEILEEIEKTTGLPARVRMPYHMKNFMPLSDLAEKAALWRDRFNSDRLRCDFVKMFIDGVTEGESAVFLDDYAHRPGWKGDPLFSQQHLNEIVTEADRLKLPVAVHAIGDGAVRMVLDAYETAAETNGKRDARNRIEHIEVIHQDDVPRFKKLGVIASMQPTHPPGNAGLPLEPYLSFIGRDRWPLAFAWRTLADAGAEIIFATDWPVSPLDPMGCIHDAMTRQLWADDMPDQRLTLAETLAAYTSTGAHVEFMEDRKGVLQPGYLADIVVLSGDVETTASEDLASVRPVITICDGKVTYEKTPG</sequence>
<keyword evidence="3" id="KW-1185">Reference proteome</keyword>
<gene>
    <name evidence="2" type="ORF">HNQ72_005893</name>
</gene>
<dbReference type="SUPFAM" id="SSF51556">
    <property type="entry name" value="Metallo-dependent hydrolases"/>
    <property type="match status" value="1"/>
</dbReference>
<dbReference type="Gene3D" id="3.10.310.70">
    <property type="match status" value="1"/>
</dbReference>
<protein>
    <recommendedName>
        <fullName evidence="1">Amidohydrolase 3 domain-containing protein</fullName>
    </recommendedName>
</protein>